<keyword evidence="5 8" id="KW-0863">Zinc-finger</keyword>
<proteinExistence type="predicted"/>
<evidence type="ECO:0000313" key="10">
    <source>
        <dbReference type="EMBL" id="KAL3636896.1"/>
    </source>
</evidence>
<dbReference type="PROSITE" id="PS50089">
    <property type="entry name" value="ZF_RING_2"/>
    <property type="match status" value="1"/>
</dbReference>
<sequence length="464" mass="51506">MGHRNNPFTGHMIDTQTHQQAQARSHPEPCIFYRPVLNFPQPNNMHHSVVPEGNHCNFNFQLTPPERSMYFFAPHQHPGPNLDLAIATPSGHSNPYLAPPFAIRDIPTQLNHEGIVGGSFKRKNALVGPSSSVPSSSETDVITFVQPDSAVLGRNNGHLMQGGFVAPPPIVVGLPGGNMWPDGHFGSNNVDAGAFGWNHAPIPYVHHAVDMSASVNGANNRNSNGYMPPPFAEGHIPNPHHHHHPLPMQGARGYNNVNLPLSQVSSNSGINYHQFQDIVDVRPTFIASPHVPPTGFRLYRPQQREIVFDSSARANISPFLRMLPEDEVAILEFPGYQEVVADSMDQHRDMRLDIDHMSYEELLALEEHIGCVGTGLPEGFIRDYLKVRTFTSSPARLNLEGQISPNQPINFCVICQTDYEKKDKIGTIDCGHEYHKECIKKWLLLKNTCPVCKSTALSRKAKDL</sequence>
<dbReference type="Pfam" id="PF13639">
    <property type="entry name" value="zf-RING_2"/>
    <property type="match status" value="1"/>
</dbReference>
<evidence type="ECO:0000256" key="1">
    <source>
        <dbReference type="ARBA" id="ARBA00000900"/>
    </source>
</evidence>
<reference evidence="11" key="1">
    <citation type="journal article" date="2024" name="IScience">
        <title>Strigolactones Initiate the Formation of Haustorium-like Structures in Castilleja.</title>
        <authorList>
            <person name="Buerger M."/>
            <person name="Peterson D."/>
            <person name="Chory J."/>
        </authorList>
    </citation>
    <scope>NUCLEOTIDE SEQUENCE [LARGE SCALE GENOMIC DNA]</scope>
</reference>
<evidence type="ECO:0000256" key="5">
    <source>
        <dbReference type="ARBA" id="ARBA00022771"/>
    </source>
</evidence>
<dbReference type="GO" id="GO:0061630">
    <property type="term" value="F:ubiquitin protein ligase activity"/>
    <property type="evidence" value="ECO:0007669"/>
    <property type="project" value="UniProtKB-EC"/>
</dbReference>
<name>A0ABD3D7C7_9LAMI</name>
<dbReference type="Proteomes" id="UP001632038">
    <property type="component" value="Unassembled WGS sequence"/>
</dbReference>
<keyword evidence="11" id="KW-1185">Reference proteome</keyword>
<protein>
    <recommendedName>
        <fullName evidence="2">RING-type E3 ubiquitin transferase</fullName>
        <ecNumber evidence="2">2.3.2.27</ecNumber>
    </recommendedName>
</protein>
<comment type="caution">
    <text evidence="10">The sequence shown here is derived from an EMBL/GenBank/DDBJ whole genome shotgun (WGS) entry which is preliminary data.</text>
</comment>
<dbReference type="InterPro" id="IPR045191">
    <property type="entry name" value="MBR1/2-like"/>
</dbReference>
<keyword evidence="7" id="KW-0862">Zinc</keyword>
<evidence type="ECO:0000256" key="7">
    <source>
        <dbReference type="ARBA" id="ARBA00022833"/>
    </source>
</evidence>
<evidence type="ECO:0000256" key="4">
    <source>
        <dbReference type="ARBA" id="ARBA00022723"/>
    </source>
</evidence>
<evidence type="ECO:0000256" key="2">
    <source>
        <dbReference type="ARBA" id="ARBA00012483"/>
    </source>
</evidence>
<evidence type="ECO:0000259" key="9">
    <source>
        <dbReference type="PROSITE" id="PS50089"/>
    </source>
</evidence>
<dbReference type="PANTHER" id="PTHR22937">
    <property type="entry name" value="E3 UBIQUITIN-PROTEIN LIGASE RNF165"/>
    <property type="match status" value="1"/>
</dbReference>
<dbReference type="InterPro" id="IPR001841">
    <property type="entry name" value="Znf_RING"/>
</dbReference>
<dbReference type="Gene3D" id="3.30.40.10">
    <property type="entry name" value="Zinc/RING finger domain, C3HC4 (zinc finger)"/>
    <property type="match status" value="1"/>
</dbReference>
<dbReference type="SUPFAM" id="SSF57850">
    <property type="entry name" value="RING/U-box"/>
    <property type="match status" value="1"/>
</dbReference>
<dbReference type="EC" id="2.3.2.27" evidence="2"/>
<feature type="domain" description="RING-type" evidence="9">
    <location>
        <begin position="412"/>
        <end position="453"/>
    </location>
</feature>
<evidence type="ECO:0000256" key="8">
    <source>
        <dbReference type="PROSITE-ProRule" id="PRU00175"/>
    </source>
</evidence>
<dbReference type="SMART" id="SM00184">
    <property type="entry name" value="RING"/>
    <property type="match status" value="1"/>
</dbReference>
<dbReference type="InterPro" id="IPR013083">
    <property type="entry name" value="Znf_RING/FYVE/PHD"/>
</dbReference>
<evidence type="ECO:0000313" key="11">
    <source>
        <dbReference type="Proteomes" id="UP001632038"/>
    </source>
</evidence>
<keyword evidence="3" id="KW-0808">Transferase</keyword>
<dbReference type="EMBL" id="JAVIJP010000026">
    <property type="protein sequence ID" value="KAL3636896.1"/>
    <property type="molecule type" value="Genomic_DNA"/>
</dbReference>
<accession>A0ABD3D7C7</accession>
<comment type="catalytic activity">
    <reaction evidence="1">
        <text>S-ubiquitinyl-[E2 ubiquitin-conjugating enzyme]-L-cysteine + [acceptor protein]-L-lysine = [E2 ubiquitin-conjugating enzyme]-L-cysteine + N(6)-ubiquitinyl-[acceptor protein]-L-lysine.</text>
        <dbReference type="EC" id="2.3.2.27"/>
    </reaction>
</comment>
<keyword evidence="6" id="KW-0833">Ubl conjugation pathway</keyword>
<keyword evidence="4" id="KW-0479">Metal-binding</keyword>
<organism evidence="10 11">
    <name type="scientific">Castilleja foliolosa</name>
    <dbReference type="NCBI Taxonomy" id="1961234"/>
    <lineage>
        <taxon>Eukaryota</taxon>
        <taxon>Viridiplantae</taxon>
        <taxon>Streptophyta</taxon>
        <taxon>Embryophyta</taxon>
        <taxon>Tracheophyta</taxon>
        <taxon>Spermatophyta</taxon>
        <taxon>Magnoliopsida</taxon>
        <taxon>eudicotyledons</taxon>
        <taxon>Gunneridae</taxon>
        <taxon>Pentapetalae</taxon>
        <taxon>asterids</taxon>
        <taxon>lamiids</taxon>
        <taxon>Lamiales</taxon>
        <taxon>Orobanchaceae</taxon>
        <taxon>Pedicularideae</taxon>
        <taxon>Castillejinae</taxon>
        <taxon>Castilleja</taxon>
    </lineage>
</organism>
<dbReference type="AlphaFoldDB" id="A0ABD3D7C7"/>
<dbReference type="GO" id="GO:0008270">
    <property type="term" value="F:zinc ion binding"/>
    <property type="evidence" value="ECO:0007669"/>
    <property type="project" value="UniProtKB-KW"/>
</dbReference>
<evidence type="ECO:0000256" key="3">
    <source>
        <dbReference type="ARBA" id="ARBA00022679"/>
    </source>
</evidence>
<dbReference type="PANTHER" id="PTHR22937:SF222">
    <property type="entry name" value="RING-TYPE E3 UBIQUITIN TRANSFERASE"/>
    <property type="match status" value="1"/>
</dbReference>
<gene>
    <name evidence="10" type="ORF">CASFOL_019195</name>
</gene>
<evidence type="ECO:0000256" key="6">
    <source>
        <dbReference type="ARBA" id="ARBA00022786"/>
    </source>
</evidence>